<keyword evidence="2" id="KW-1185">Reference proteome</keyword>
<organism evidence="1 2">
    <name type="scientific">Batillaria attramentaria</name>
    <dbReference type="NCBI Taxonomy" id="370345"/>
    <lineage>
        <taxon>Eukaryota</taxon>
        <taxon>Metazoa</taxon>
        <taxon>Spiralia</taxon>
        <taxon>Lophotrochozoa</taxon>
        <taxon>Mollusca</taxon>
        <taxon>Gastropoda</taxon>
        <taxon>Caenogastropoda</taxon>
        <taxon>Sorbeoconcha</taxon>
        <taxon>Cerithioidea</taxon>
        <taxon>Batillariidae</taxon>
        <taxon>Batillaria</taxon>
    </lineage>
</organism>
<gene>
    <name evidence="1" type="ORF">BaRGS_00011254</name>
</gene>
<evidence type="ECO:0000313" key="2">
    <source>
        <dbReference type="Proteomes" id="UP001519460"/>
    </source>
</evidence>
<evidence type="ECO:0000313" key="1">
    <source>
        <dbReference type="EMBL" id="KAK7497614.1"/>
    </source>
</evidence>
<name>A0ABD0LDS2_9CAEN</name>
<accession>A0ABD0LDS2</accession>
<sequence>MLVSPLAPRAHAPRSGSVYFRFSKMATTEFDFATILEEPDEFDDTEASTSSQHQSQLKHISRELLAEVFQSLTENQCLTEESQKAIQDIAGKLDSHEKLTFLQTCLVPRGRFSECQTKAPY</sequence>
<comment type="caution">
    <text evidence="1">The sequence shown here is derived from an EMBL/GenBank/DDBJ whole genome shotgun (WGS) entry which is preliminary data.</text>
</comment>
<proteinExistence type="predicted"/>
<reference evidence="1 2" key="1">
    <citation type="journal article" date="2023" name="Sci. Data">
        <title>Genome assembly of the Korean intertidal mud-creeper Batillaria attramentaria.</title>
        <authorList>
            <person name="Patra A.K."/>
            <person name="Ho P.T."/>
            <person name="Jun S."/>
            <person name="Lee S.J."/>
            <person name="Kim Y."/>
            <person name="Won Y.J."/>
        </authorList>
    </citation>
    <scope>NUCLEOTIDE SEQUENCE [LARGE SCALE GENOMIC DNA]</scope>
    <source>
        <strain evidence="1">Wonlab-2016</strain>
    </source>
</reference>
<dbReference type="AlphaFoldDB" id="A0ABD0LDS2"/>
<dbReference type="EMBL" id="JACVVK020000057">
    <property type="protein sequence ID" value="KAK7497614.1"/>
    <property type="molecule type" value="Genomic_DNA"/>
</dbReference>
<dbReference type="Proteomes" id="UP001519460">
    <property type="component" value="Unassembled WGS sequence"/>
</dbReference>
<protein>
    <submittedName>
        <fullName evidence="1">Uncharacterized protein</fullName>
    </submittedName>
</protein>